<dbReference type="EMBL" id="CP126220">
    <property type="protein sequence ID" value="WIA21609.1"/>
    <property type="molecule type" value="Genomic_DNA"/>
</dbReference>
<sequence length="548" mass="60006">MSGHESVTTQAEAAGPRSAAGAAAAAAAQQQQQPQQQQQQQQQQQVPLQKQPKKQLRERRVPSTQIGRAFGFASMGASLILGSFTDSIAKSLGGGSSSSSTGSSSSGGSGALYNNFITESNAERLANALCRMRGAALKIGQMLSIQDETVLPPQIQAALERVRAGADIQAALERVRAGADVMPRSQLEGQLRSELGRDWEARVAEFDAEPRAAASIGQVHAALLHDGRQVAMKIQYPGVARSIESDVDNLMRLISIANILPKGMYVESAVKGMYVESAVKVAKRELALECNYTYEAAAQQRFRQLVAADAELSRVFYVPEVIPELSSQQVLTTEWVNGVTIDKVAQLDQSTRDLVGTWLLRLTLKELYDWRFMQTDPNWGNFLYDQQAGVLNLIDFGAAKEYSRAFVDNYLRMVHACAERNRQQVVDMSVQLGFLTGDESAVMLEAHTEAGFVVGLPFSTPGIYDFGAHSGMTPRVAELGSVMLKHRLTPPPEESYSLHRKLSGAFLACMKLRARVPCRDMFMQVYNNYSFGASDEEEQQQQQRSATA</sequence>
<name>A0ABY8UJ96_TETOB</name>
<dbReference type="PANTHER" id="PTHR43851">
    <property type="match status" value="1"/>
</dbReference>
<dbReference type="CDD" id="cd13970">
    <property type="entry name" value="ABC1_ADCK3"/>
    <property type="match status" value="1"/>
</dbReference>
<organism evidence="7 8">
    <name type="scientific">Tetradesmus obliquus</name>
    <name type="common">Green alga</name>
    <name type="synonym">Acutodesmus obliquus</name>
    <dbReference type="NCBI Taxonomy" id="3088"/>
    <lineage>
        <taxon>Eukaryota</taxon>
        <taxon>Viridiplantae</taxon>
        <taxon>Chlorophyta</taxon>
        <taxon>core chlorophytes</taxon>
        <taxon>Chlorophyceae</taxon>
        <taxon>CS clade</taxon>
        <taxon>Sphaeropleales</taxon>
        <taxon>Scenedesmaceae</taxon>
        <taxon>Tetradesmus</taxon>
    </lineage>
</organism>
<dbReference type="Gene3D" id="1.10.510.10">
    <property type="entry name" value="Transferase(Phosphotransferase) domain 1"/>
    <property type="match status" value="1"/>
</dbReference>
<keyword evidence="4" id="KW-0067">ATP-binding</keyword>
<dbReference type="InterPro" id="IPR051409">
    <property type="entry name" value="Atypical_kinase_ADCK"/>
</dbReference>
<reference evidence="7 8" key="1">
    <citation type="submission" date="2023-05" db="EMBL/GenBank/DDBJ databases">
        <title>A 100% complete, gapless, phased diploid assembly of the Scenedesmus obliquus UTEX 3031 genome.</title>
        <authorList>
            <person name="Biondi T.C."/>
            <person name="Hanschen E.R."/>
            <person name="Kwon T."/>
            <person name="Eng W."/>
            <person name="Kruse C.P.S."/>
            <person name="Koehler S.I."/>
            <person name="Kunde Y."/>
            <person name="Gleasner C.D."/>
            <person name="You Mak K.T."/>
            <person name="Polle J."/>
            <person name="Hovde B.T."/>
            <person name="Starkenburg S.R."/>
        </authorList>
    </citation>
    <scope>NUCLEOTIDE SEQUENCE [LARGE SCALE GENOMIC DNA]</scope>
    <source>
        <strain evidence="7 8">DOE0152z</strain>
    </source>
</reference>
<feature type="region of interest" description="Disordered" evidence="5">
    <location>
        <begin position="1"/>
        <end position="62"/>
    </location>
</feature>
<evidence type="ECO:0000259" key="6">
    <source>
        <dbReference type="Pfam" id="PF03109"/>
    </source>
</evidence>
<keyword evidence="3" id="KW-0547">Nucleotide-binding</keyword>
<feature type="compositionally biased region" description="Low complexity" evidence="5">
    <location>
        <begin position="10"/>
        <end position="50"/>
    </location>
</feature>
<feature type="domain" description="ABC1 atypical kinase-like" evidence="6">
    <location>
        <begin position="175"/>
        <end position="428"/>
    </location>
</feature>
<evidence type="ECO:0000256" key="2">
    <source>
        <dbReference type="ARBA" id="ARBA00022679"/>
    </source>
</evidence>
<accession>A0ABY8UJ96</accession>
<evidence type="ECO:0000256" key="5">
    <source>
        <dbReference type="SAM" id="MobiDB-lite"/>
    </source>
</evidence>
<comment type="similarity">
    <text evidence="1">Belongs to the protein kinase superfamily. ADCK protein kinase family.</text>
</comment>
<protein>
    <recommendedName>
        <fullName evidence="6">ABC1 atypical kinase-like domain-containing protein</fullName>
    </recommendedName>
</protein>
<dbReference type="InterPro" id="IPR011009">
    <property type="entry name" value="Kinase-like_dom_sf"/>
</dbReference>
<dbReference type="SUPFAM" id="SSF56112">
    <property type="entry name" value="Protein kinase-like (PK-like)"/>
    <property type="match status" value="1"/>
</dbReference>
<keyword evidence="8" id="KW-1185">Reference proteome</keyword>
<dbReference type="Pfam" id="PF03109">
    <property type="entry name" value="ABC1"/>
    <property type="match status" value="1"/>
</dbReference>
<proteinExistence type="inferred from homology"/>
<dbReference type="Proteomes" id="UP001244341">
    <property type="component" value="Chromosome 13b"/>
</dbReference>
<evidence type="ECO:0000313" key="8">
    <source>
        <dbReference type="Proteomes" id="UP001244341"/>
    </source>
</evidence>
<keyword evidence="2" id="KW-0808">Transferase</keyword>
<dbReference type="InterPro" id="IPR034646">
    <property type="entry name" value="ADCK3_dom"/>
</dbReference>
<evidence type="ECO:0000256" key="3">
    <source>
        <dbReference type="ARBA" id="ARBA00022741"/>
    </source>
</evidence>
<dbReference type="PANTHER" id="PTHR43851:SF3">
    <property type="entry name" value="COENZYME Q8"/>
    <property type="match status" value="1"/>
</dbReference>
<evidence type="ECO:0000256" key="1">
    <source>
        <dbReference type="ARBA" id="ARBA00009670"/>
    </source>
</evidence>
<evidence type="ECO:0000256" key="4">
    <source>
        <dbReference type="ARBA" id="ARBA00022840"/>
    </source>
</evidence>
<gene>
    <name evidence="7" type="ORF">OEZ85_000793</name>
</gene>
<dbReference type="InterPro" id="IPR004147">
    <property type="entry name" value="ABC1_dom"/>
</dbReference>
<evidence type="ECO:0000313" key="7">
    <source>
        <dbReference type="EMBL" id="WIA21609.1"/>
    </source>
</evidence>